<dbReference type="Proteomes" id="UP001519271">
    <property type="component" value="Unassembled WGS sequence"/>
</dbReference>
<dbReference type="InterPro" id="IPR008878">
    <property type="entry name" value="Transposase_IS66_Orf2"/>
</dbReference>
<comment type="caution">
    <text evidence="1">The sequence shown here is derived from an EMBL/GenBank/DDBJ whole genome shotgun (WGS) entry which is preliminary data.</text>
</comment>
<keyword evidence="2" id="KW-1185">Reference proteome</keyword>
<dbReference type="NCBIfam" id="NF033819">
    <property type="entry name" value="IS66_TnpB"/>
    <property type="match status" value="1"/>
</dbReference>
<sequence length="118" mass="13707">MIIRNSIGKVYLACGATDFRKSINGLALLVQYSFDLDPFSNCLFVFCNRNKDKLKILQWEHDGFWLHYKRLEKGKFKWPDNAEGKAMGVTERELGWLLDGLPMNQPRARKAVAERIMI</sequence>
<accession>A0ABS4G8W7</accession>
<proteinExistence type="predicted"/>
<dbReference type="PANTHER" id="PTHR36455">
    <property type="match status" value="1"/>
</dbReference>
<reference evidence="1 2" key="1">
    <citation type="submission" date="2021-03" db="EMBL/GenBank/DDBJ databases">
        <title>Genomic Encyclopedia of Type Strains, Phase IV (KMG-IV): sequencing the most valuable type-strain genomes for metagenomic binning, comparative biology and taxonomic classification.</title>
        <authorList>
            <person name="Goeker M."/>
        </authorList>
    </citation>
    <scope>NUCLEOTIDE SEQUENCE [LARGE SCALE GENOMIC DNA]</scope>
    <source>
        <strain evidence="1 2">DSM 6139</strain>
    </source>
</reference>
<dbReference type="RefSeq" id="WP_209461147.1">
    <property type="nucleotide sequence ID" value="NZ_JAGGKC010000062.1"/>
</dbReference>
<dbReference type="Pfam" id="PF05717">
    <property type="entry name" value="TnpB_IS66"/>
    <property type="match status" value="1"/>
</dbReference>
<name>A0ABS4G8W7_9CLOT</name>
<dbReference type="PANTHER" id="PTHR36455:SF1">
    <property type="entry name" value="BLR8292 PROTEIN"/>
    <property type="match status" value="1"/>
</dbReference>
<protein>
    <submittedName>
        <fullName evidence="1">Transposase</fullName>
    </submittedName>
</protein>
<evidence type="ECO:0000313" key="1">
    <source>
        <dbReference type="EMBL" id="MBP1921001.1"/>
    </source>
</evidence>
<gene>
    <name evidence="1" type="ORF">J2Z34_003524</name>
</gene>
<organism evidence="1 2">
    <name type="scientific">Youngiibacter multivorans</name>
    <dbReference type="NCBI Taxonomy" id="937251"/>
    <lineage>
        <taxon>Bacteria</taxon>
        <taxon>Bacillati</taxon>
        <taxon>Bacillota</taxon>
        <taxon>Clostridia</taxon>
        <taxon>Eubacteriales</taxon>
        <taxon>Clostridiaceae</taxon>
        <taxon>Youngiibacter</taxon>
    </lineage>
</organism>
<evidence type="ECO:0000313" key="2">
    <source>
        <dbReference type="Proteomes" id="UP001519271"/>
    </source>
</evidence>
<dbReference type="EMBL" id="JAGGKC010000062">
    <property type="protein sequence ID" value="MBP1921001.1"/>
    <property type="molecule type" value="Genomic_DNA"/>
</dbReference>